<feature type="compositionally biased region" description="Basic and acidic residues" evidence="1">
    <location>
        <begin position="591"/>
        <end position="611"/>
    </location>
</feature>
<reference evidence="3" key="2">
    <citation type="submission" date="2022-05" db="EMBL/GenBank/DDBJ databases">
        <authorList>
            <person name="Kim J.-S."/>
            <person name="Lee K."/>
            <person name="Suh M."/>
            <person name="Eom M."/>
            <person name="Kim J.-S."/>
            <person name="Kim D.-S."/>
            <person name="Ko S.-H."/>
            <person name="Shin Y."/>
            <person name="Lee J.-S."/>
        </authorList>
    </citation>
    <scope>NUCLEOTIDE SEQUENCE</scope>
    <source>
        <strain evidence="3">N237</strain>
    </source>
</reference>
<dbReference type="EMBL" id="CP097332">
    <property type="protein sequence ID" value="UQX88185.1"/>
    <property type="molecule type" value="Genomic_DNA"/>
</dbReference>
<reference evidence="3" key="1">
    <citation type="journal article" date="2018" name="Int. J. Syst. Evol. Microbiol.">
        <title>Jatrophihabitans telluris sp. nov., isolated from sediment soil of lava forest wetlands and the emended description of the genus Jatrophihabitans.</title>
        <authorList>
            <person name="Lee K.C."/>
            <person name="Suh M.K."/>
            <person name="Eom M.K."/>
            <person name="Kim K.K."/>
            <person name="Kim J.S."/>
            <person name="Kim D.S."/>
            <person name="Ko S.H."/>
            <person name="Shin Y.K."/>
            <person name="Lee J.S."/>
        </authorList>
    </citation>
    <scope>NUCLEOTIDE SEQUENCE</scope>
    <source>
        <strain evidence="3">N237</strain>
    </source>
</reference>
<proteinExistence type="predicted"/>
<dbReference type="Proteomes" id="UP001056336">
    <property type="component" value="Chromosome"/>
</dbReference>
<evidence type="ECO:0000313" key="3">
    <source>
        <dbReference type="EMBL" id="UQX88185.1"/>
    </source>
</evidence>
<sequence length="611" mass="68579">MSQTYNFSYSPDNVYGHVVDLSLRYAEPGSVHLDLGCGHGAIAEVIRDAGYTYIGLDLDAEAVAHLNARGFEAHVADFSSPQTVLEEVEKHLDGRALGAVTMIDLLEHIVTGPDLLSRIQQLCAAHGPVPLTISVPNVTHRDVGIKLLTGRWDYTETGLLDHTHVRFYNVETLTTMMSNAGWAMVAERDFTMERSDQHFPVDSVALSTATVIGSFLQRIREHASPSATVNQFVRSYLPAKHSHLPNLHNRSKEYDYPLTVLMRTQGRRPQTLRDSLLCLSGQTDQDFDLIVLAHKTSADEQIVIEEAIDELPPSLRARTRLIVVNEGRRARPLNRGVAASRGRYVTILDDDDLVFAHWVETFRSLAHVFSGRLLRSVAVEQDIATATWSHDTKGFRTLSGTRAVYPTRFDLTQHLIQNHSPLMTWAFPRELFDELGQHFNEELPVCEDWDLIVRGALLCGVADRPSFTAIYRRWRDGADASHIVHTQAEWERAAAAIIAAIDDHPNLMPPGQIQRIRELAARSATPPSNREPELEADLARLREENADFRRIIHNYDRRVRALEGSTSWRVTTPLRRISALGRGVAGKVAARPHERQPERGRPRAEDAAPRN</sequence>
<organism evidence="3 4">
    <name type="scientific">Jatrophihabitans telluris</name>
    <dbReference type="NCBI Taxonomy" id="2038343"/>
    <lineage>
        <taxon>Bacteria</taxon>
        <taxon>Bacillati</taxon>
        <taxon>Actinomycetota</taxon>
        <taxon>Actinomycetes</taxon>
        <taxon>Jatrophihabitantales</taxon>
        <taxon>Jatrophihabitantaceae</taxon>
        <taxon>Jatrophihabitans</taxon>
    </lineage>
</organism>
<dbReference type="InterPro" id="IPR029063">
    <property type="entry name" value="SAM-dependent_MTases_sf"/>
</dbReference>
<feature type="region of interest" description="Disordered" evidence="1">
    <location>
        <begin position="582"/>
        <end position="611"/>
    </location>
</feature>
<keyword evidence="3" id="KW-0489">Methyltransferase</keyword>
<keyword evidence="4" id="KW-1185">Reference proteome</keyword>
<dbReference type="Gene3D" id="3.90.550.10">
    <property type="entry name" value="Spore Coat Polysaccharide Biosynthesis Protein SpsA, Chain A"/>
    <property type="match status" value="1"/>
</dbReference>
<dbReference type="PANTHER" id="PTHR22916:SF3">
    <property type="entry name" value="UDP-GLCNAC:BETAGAL BETA-1,3-N-ACETYLGLUCOSAMINYLTRANSFERASE-LIKE PROTEIN 1"/>
    <property type="match status" value="1"/>
</dbReference>
<dbReference type="CDD" id="cd00761">
    <property type="entry name" value="Glyco_tranf_GTA_type"/>
    <property type="match status" value="1"/>
</dbReference>
<dbReference type="InterPro" id="IPR001173">
    <property type="entry name" value="Glyco_trans_2-like"/>
</dbReference>
<dbReference type="PANTHER" id="PTHR22916">
    <property type="entry name" value="GLYCOSYLTRANSFERASE"/>
    <property type="match status" value="1"/>
</dbReference>
<dbReference type="Pfam" id="PF00535">
    <property type="entry name" value="Glycos_transf_2"/>
    <property type="match status" value="1"/>
</dbReference>
<dbReference type="Pfam" id="PF13489">
    <property type="entry name" value="Methyltransf_23"/>
    <property type="match status" value="1"/>
</dbReference>
<dbReference type="RefSeq" id="WP_249771440.1">
    <property type="nucleotide sequence ID" value="NZ_CP097332.1"/>
</dbReference>
<gene>
    <name evidence="3" type="ORF">M6D93_18125</name>
</gene>
<evidence type="ECO:0000256" key="1">
    <source>
        <dbReference type="SAM" id="MobiDB-lite"/>
    </source>
</evidence>
<dbReference type="SUPFAM" id="SSF53448">
    <property type="entry name" value="Nucleotide-diphospho-sugar transferases"/>
    <property type="match status" value="1"/>
</dbReference>
<dbReference type="GO" id="GO:0008168">
    <property type="term" value="F:methyltransferase activity"/>
    <property type="evidence" value="ECO:0007669"/>
    <property type="project" value="UniProtKB-KW"/>
</dbReference>
<evidence type="ECO:0000259" key="2">
    <source>
        <dbReference type="Pfam" id="PF00535"/>
    </source>
</evidence>
<dbReference type="SUPFAM" id="SSF53335">
    <property type="entry name" value="S-adenosyl-L-methionine-dependent methyltransferases"/>
    <property type="match status" value="1"/>
</dbReference>
<dbReference type="GO" id="GO:0032259">
    <property type="term" value="P:methylation"/>
    <property type="evidence" value="ECO:0007669"/>
    <property type="project" value="UniProtKB-KW"/>
</dbReference>
<name>A0ABY4QZ46_9ACTN</name>
<keyword evidence="3" id="KW-0808">Transferase</keyword>
<dbReference type="InterPro" id="IPR029044">
    <property type="entry name" value="Nucleotide-diphossugar_trans"/>
</dbReference>
<protein>
    <submittedName>
        <fullName evidence="3">Methyltransferase domain-containing protein</fullName>
    </submittedName>
</protein>
<dbReference type="Gene3D" id="3.40.50.150">
    <property type="entry name" value="Vaccinia Virus protein VP39"/>
    <property type="match status" value="1"/>
</dbReference>
<accession>A0ABY4QZ46</accession>
<evidence type="ECO:0000313" key="4">
    <source>
        <dbReference type="Proteomes" id="UP001056336"/>
    </source>
</evidence>
<feature type="domain" description="Glycosyltransferase 2-like" evidence="2">
    <location>
        <begin position="267"/>
        <end position="361"/>
    </location>
</feature>